<comment type="caution">
    <text evidence="2">The sequence shown here is derived from an EMBL/GenBank/DDBJ whole genome shotgun (WGS) entry which is preliminary data.</text>
</comment>
<organism evidence="2 3">
    <name type="scientific">Saccharothrix mutabilis subsp. mutabilis</name>
    <dbReference type="NCBI Taxonomy" id="66855"/>
    <lineage>
        <taxon>Bacteria</taxon>
        <taxon>Bacillati</taxon>
        <taxon>Actinomycetota</taxon>
        <taxon>Actinomycetes</taxon>
        <taxon>Pseudonocardiales</taxon>
        <taxon>Pseudonocardiaceae</taxon>
        <taxon>Saccharothrix</taxon>
    </lineage>
</organism>
<reference evidence="2 3" key="1">
    <citation type="journal article" date="2019" name="Int. J. Syst. Evol. Microbiol.">
        <title>The Global Catalogue of Microorganisms (GCM) 10K type strain sequencing project: providing services to taxonomists for standard genome sequencing and annotation.</title>
        <authorList>
            <consortium name="The Broad Institute Genomics Platform"/>
            <consortium name="The Broad Institute Genome Sequencing Center for Infectious Disease"/>
            <person name="Wu L."/>
            <person name="Ma J."/>
        </authorList>
    </citation>
    <scope>NUCLEOTIDE SEQUENCE [LARGE SCALE GENOMIC DNA]</scope>
    <source>
        <strain evidence="2 3">JCM 3380</strain>
    </source>
</reference>
<sequence>MTAPDRTGPDADPEPMRPLVGMGAAVGIGVVVGVVTAFTLVRVGAPLHWAVVVAVPVLALGVLAARLPRATDVAWAAPPALFSTATSGHASTLASRLAEAAVDHDRFTLRVQPRLRRLVEARLRQEHGVHDLADPRAAAVLGPELHRLVTDPAATLPEPTRLAELLENL</sequence>
<keyword evidence="1" id="KW-0472">Membrane</keyword>
<name>A0ABN0T970_9PSEU</name>
<keyword evidence="1" id="KW-0812">Transmembrane</keyword>
<feature type="transmembrane region" description="Helical" evidence="1">
    <location>
        <begin position="20"/>
        <end position="41"/>
    </location>
</feature>
<feature type="transmembrane region" description="Helical" evidence="1">
    <location>
        <begin position="47"/>
        <end position="65"/>
    </location>
</feature>
<evidence type="ECO:0000313" key="3">
    <source>
        <dbReference type="Proteomes" id="UP001500416"/>
    </source>
</evidence>
<evidence type="ECO:0000313" key="2">
    <source>
        <dbReference type="EMBL" id="GAA0215776.1"/>
    </source>
</evidence>
<keyword evidence="1" id="KW-1133">Transmembrane helix</keyword>
<gene>
    <name evidence="2" type="ORF">GCM10010492_12000</name>
</gene>
<proteinExistence type="predicted"/>
<evidence type="ECO:0000256" key="1">
    <source>
        <dbReference type="SAM" id="Phobius"/>
    </source>
</evidence>
<accession>A0ABN0T970</accession>
<protein>
    <submittedName>
        <fullName evidence="2">Uncharacterized protein</fullName>
    </submittedName>
</protein>
<dbReference type="EMBL" id="BAAABU010000002">
    <property type="protein sequence ID" value="GAA0215776.1"/>
    <property type="molecule type" value="Genomic_DNA"/>
</dbReference>
<keyword evidence="3" id="KW-1185">Reference proteome</keyword>
<dbReference type="RefSeq" id="WP_343932605.1">
    <property type="nucleotide sequence ID" value="NZ_BAAABU010000002.1"/>
</dbReference>
<dbReference type="Proteomes" id="UP001500416">
    <property type="component" value="Unassembled WGS sequence"/>
</dbReference>